<feature type="transmembrane region" description="Helical" evidence="8">
    <location>
        <begin position="395"/>
        <end position="418"/>
    </location>
</feature>
<organism evidence="9 10">
    <name type="scientific">Legionella antarctica</name>
    <dbReference type="NCBI Taxonomy" id="2708020"/>
    <lineage>
        <taxon>Bacteria</taxon>
        <taxon>Pseudomonadati</taxon>
        <taxon>Pseudomonadota</taxon>
        <taxon>Gammaproteobacteria</taxon>
        <taxon>Legionellales</taxon>
        <taxon>Legionellaceae</taxon>
        <taxon>Legionella</taxon>
    </lineage>
</organism>
<dbReference type="Pfam" id="PF00873">
    <property type="entry name" value="ACR_tran"/>
    <property type="match status" value="1"/>
</dbReference>
<feature type="transmembrane region" description="Helical" evidence="8">
    <location>
        <begin position="343"/>
        <end position="362"/>
    </location>
</feature>
<sequence length="1054" mass="115199">MLEHIIHFSIRNRWFVLLVVLFLMGFSVYNFKKLPIDAVPDITNVQVQINTEAEGYSPLEVEQRITYPIETALAGIPKLDYTRSLSRYGLSQVTVVFDEGTDIYFARQLITERLQQIKSQLPGSLEPKMGPIATGLGEIFMYVVEAIPGAVKEDGSAYTPMDLLTVHKWIILPQLRHTKGVIEVNSIGGYEKQFHVMPFPQKLLAYQLTIEDIIGALEKNNANMGAGYIEKNGEQYLIRIPGQVKTIEDIKKIIVAKKDEVIIRIEEVADVKLGSPLRTGAAIQNGKEVVLGTAMMLVGENSREVSVRVASKLDEINRSLPKGVIARPVYDRTNLVDRTIATVVKNLLEGALLVIVILFLLLGNIRAALITAAVIPISMLMTITGMVAQGVSGNLMSLGALDFGLIVDGAVIIIENCVRRFGLAQHELGRILTKEERFNLTSVAAAEVIRPSIFGVVIITVVYLPIFTLSGVEGKMFHPMALTVVMALLSALLLSLTFVPAAVALFISGRVEEKENFIIRFIKQGYEPLLNWSMDNPWSMVCGAVAVTAVSLLLLSRIGAEFIPSLDEGDIALHAMRIPGTSLSQAILMQGTLEKRIKQFPEVKEVFSKIGTAEVATDPMPPNVADTFIMLKPRSKWPNPKKSKEVLVNEMETAVKEIPGNNYEFTQPIEMRFNELISGVRSDLAIKIFGDDIEQLLALASQVKGVLQKTWGASDIKIEQASGLPVLSIIPNKTAFQRYGLNIADVQNLIQIALGGKQAGQLFEGDQRFDIVVRLPEALRTDINILKELPIPLTLESNHGKSNPSYVPLKEVAKLTFAYGPNQISRENGKRRVVVTANIRGRDLGGFVEEVKGVINEQIKLPAGIWVNYGGTFEQLISAEKRLMIVVPITLLLILGLLFMAFGSVRIALLIFSGVPLALSGGIVALWLRGLPFSISAGVGFIALSGVAVLNGVVMVSFIRSLIKEGEALQIAIIKGALTRFRPILMTALVASLGFVPMAINVGTGAEVQRPLATVVIGGILSSTFLTLLVLPGLFLIVHRKIRTINANKSVNSD</sequence>
<dbReference type="NCBIfam" id="TIGR00914">
    <property type="entry name" value="2A0601"/>
    <property type="match status" value="1"/>
</dbReference>
<proteinExistence type="inferred from homology"/>
<dbReference type="PANTHER" id="PTHR32063">
    <property type="match status" value="1"/>
</dbReference>
<feature type="transmembrane region" description="Helical" evidence="8">
    <location>
        <begin position="12"/>
        <end position="31"/>
    </location>
</feature>
<feature type="transmembrane region" description="Helical" evidence="8">
    <location>
        <begin position="883"/>
        <end position="902"/>
    </location>
</feature>
<evidence type="ECO:0000256" key="4">
    <source>
        <dbReference type="ARBA" id="ARBA00022475"/>
    </source>
</evidence>
<dbReference type="InterPro" id="IPR004763">
    <property type="entry name" value="CusA-like"/>
</dbReference>
<dbReference type="InterPro" id="IPR001036">
    <property type="entry name" value="Acrflvin-R"/>
</dbReference>
<evidence type="ECO:0000256" key="3">
    <source>
        <dbReference type="ARBA" id="ARBA00022448"/>
    </source>
</evidence>
<keyword evidence="5 8" id="KW-0812">Transmembrane</keyword>
<evidence type="ECO:0000256" key="1">
    <source>
        <dbReference type="ARBA" id="ARBA00004651"/>
    </source>
</evidence>
<keyword evidence="7 8" id="KW-0472">Membrane</keyword>
<dbReference type="Proteomes" id="UP000502894">
    <property type="component" value="Chromosome"/>
</dbReference>
<evidence type="ECO:0000256" key="5">
    <source>
        <dbReference type="ARBA" id="ARBA00022692"/>
    </source>
</evidence>
<comment type="similarity">
    <text evidence="2">Belongs to the resistance-nodulation-cell division (RND) (TC 2.A.6) family.</text>
</comment>
<name>A0A6F8T2V6_9GAMM</name>
<evidence type="ECO:0000256" key="7">
    <source>
        <dbReference type="ARBA" id="ARBA00023136"/>
    </source>
</evidence>
<feature type="transmembrane region" description="Helical" evidence="8">
    <location>
        <begin position="940"/>
        <end position="963"/>
    </location>
</feature>
<evidence type="ECO:0000256" key="2">
    <source>
        <dbReference type="ARBA" id="ARBA00010942"/>
    </source>
</evidence>
<keyword evidence="4" id="KW-1003">Cell membrane</keyword>
<dbReference type="GO" id="GO:0008324">
    <property type="term" value="F:monoatomic cation transmembrane transporter activity"/>
    <property type="evidence" value="ECO:0007669"/>
    <property type="project" value="InterPro"/>
</dbReference>
<dbReference type="KEGG" id="lant:TUM19329_07130"/>
<dbReference type="GO" id="GO:0005886">
    <property type="term" value="C:plasma membrane"/>
    <property type="evidence" value="ECO:0007669"/>
    <property type="project" value="UniProtKB-SubCell"/>
</dbReference>
<feature type="transmembrane region" description="Helical" evidence="8">
    <location>
        <begin position="438"/>
        <end position="464"/>
    </location>
</feature>
<dbReference type="Gene3D" id="3.30.2090.10">
    <property type="entry name" value="Multidrug efflux transporter AcrB TolC docking domain, DN and DC subdomains"/>
    <property type="match status" value="2"/>
</dbReference>
<evidence type="ECO:0000256" key="6">
    <source>
        <dbReference type="ARBA" id="ARBA00022989"/>
    </source>
</evidence>
<feature type="transmembrane region" description="Helical" evidence="8">
    <location>
        <begin position="984"/>
        <end position="1006"/>
    </location>
</feature>
<comment type="subcellular location">
    <subcellularLocation>
        <location evidence="1">Cell membrane</location>
        <topology evidence="1">Multi-pass membrane protein</topology>
    </subcellularLocation>
</comment>
<dbReference type="Gene3D" id="1.20.1640.10">
    <property type="entry name" value="Multidrug efflux transporter AcrB transmembrane domain"/>
    <property type="match status" value="2"/>
</dbReference>
<feature type="transmembrane region" description="Helical" evidence="8">
    <location>
        <begin position="484"/>
        <end position="507"/>
    </location>
</feature>
<protein>
    <submittedName>
        <fullName evidence="9">Cation transporter</fullName>
    </submittedName>
</protein>
<feature type="transmembrane region" description="Helical" evidence="8">
    <location>
        <begin position="1012"/>
        <end position="1038"/>
    </location>
</feature>
<keyword evidence="6 8" id="KW-1133">Transmembrane helix</keyword>
<dbReference type="EMBL" id="AP022839">
    <property type="protein sequence ID" value="BCA94352.1"/>
    <property type="molecule type" value="Genomic_DNA"/>
</dbReference>
<dbReference type="GO" id="GO:0042910">
    <property type="term" value="F:xenobiotic transmembrane transporter activity"/>
    <property type="evidence" value="ECO:0007669"/>
    <property type="project" value="TreeGrafter"/>
</dbReference>
<feature type="transmembrane region" description="Helical" evidence="8">
    <location>
        <begin position="538"/>
        <end position="556"/>
    </location>
</feature>
<dbReference type="Gene3D" id="3.30.70.1320">
    <property type="entry name" value="Multidrug efflux transporter AcrB pore domain like"/>
    <property type="match status" value="1"/>
</dbReference>
<dbReference type="SUPFAM" id="SSF82866">
    <property type="entry name" value="Multidrug efflux transporter AcrB transmembrane domain"/>
    <property type="match status" value="2"/>
</dbReference>
<dbReference type="PRINTS" id="PR00702">
    <property type="entry name" value="ACRIFLAVINRP"/>
</dbReference>
<feature type="transmembrane region" description="Helical" evidence="8">
    <location>
        <begin position="369"/>
        <end position="389"/>
    </location>
</feature>
<evidence type="ECO:0000313" key="9">
    <source>
        <dbReference type="EMBL" id="BCA94352.1"/>
    </source>
</evidence>
<keyword evidence="10" id="KW-1185">Reference proteome</keyword>
<dbReference type="InterPro" id="IPR027463">
    <property type="entry name" value="AcrB_DN_DC_subdom"/>
</dbReference>
<reference evidence="9" key="1">
    <citation type="journal article" date="2020" name="Microbiol. Resour. Announc.">
        <title>Complete Genome Sequence of Novel Psychrotolerant Legionella Strain TUM19329, Isolated from Antarctic Lake Sediment.</title>
        <authorList>
            <person name="Shimada S."/>
            <person name="Nakai R."/>
            <person name="Aoki K."/>
            <person name="Shimoeda N."/>
            <person name="Ohno G."/>
            <person name="Miyazaki Y."/>
            <person name="Kudoh S."/>
            <person name="Imura S."/>
            <person name="Watanabe K."/>
            <person name="Ishii Y."/>
            <person name="Tateda K."/>
        </authorList>
    </citation>
    <scope>NUCLEOTIDE SEQUENCE [LARGE SCALE GENOMIC DNA]</scope>
    <source>
        <strain evidence="9">TUM19329</strain>
    </source>
</reference>
<keyword evidence="3" id="KW-0813">Transport</keyword>
<dbReference type="Gene3D" id="3.30.70.1440">
    <property type="entry name" value="Multidrug efflux transporter AcrB pore domain"/>
    <property type="match status" value="1"/>
</dbReference>
<dbReference type="SUPFAM" id="SSF82714">
    <property type="entry name" value="Multidrug efflux transporter AcrB TolC docking domain, DN and DC subdomains"/>
    <property type="match status" value="2"/>
</dbReference>
<accession>A0A6F8T2V6</accession>
<dbReference type="AlphaFoldDB" id="A0A6F8T2V6"/>
<evidence type="ECO:0000313" key="10">
    <source>
        <dbReference type="Proteomes" id="UP000502894"/>
    </source>
</evidence>
<dbReference type="SUPFAM" id="SSF82693">
    <property type="entry name" value="Multidrug efflux transporter AcrB pore domain, PN1, PN2, PC1 and PC2 subdomains"/>
    <property type="match status" value="3"/>
</dbReference>
<dbReference type="RefSeq" id="WP_173236283.1">
    <property type="nucleotide sequence ID" value="NZ_AP022839.1"/>
</dbReference>
<feature type="transmembrane region" description="Helical" evidence="8">
    <location>
        <begin position="909"/>
        <end position="928"/>
    </location>
</feature>
<evidence type="ECO:0000256" key="8">
    <source>
        <dbReference type="SAM" id="Phobius"/>
    </source>
</evidence>
<dbReference type="Gene3D" id="3.30.70.1430">
    <property type="entry name" value="Multidrug efflux transporter AcrB pore domain"/>
    <property type="match status" value="2"/>
</dbReference>
<dbReference type="PANTHER" id="PTHR32063:SF24">
    <property type="entry name" value="CATION EFFLUX SYSTEM (ACRB_ACRD_ACRF FAMILY)"/>
    <property type="match status" value="1"/>
</dbReference>
<gene>
    <name evidence="9" type="ORF">TUM19329_07130</name>
</gene>